<dbReference type="EMBL" id="BQNB010011046">
    <property type="protein sequence ID" value="GJS85403.1"/>
    <property type="molecule type" value="Genomic_DNA"/>
</dbReference>
<proteinExistence type="predicted"/>
<evidence type="ECO:0008006" key="3">
    <source>
        <dbReference type="Google" id="ProtNLM"/>
    </source>
</evidence>
<evidence type="ECO:0000313" key="2">
    <source>
        <dbReference type="Proteomes" id="UP001151760"/>
    </source>
</evidence>
<protein>
    <recommendedName>
        <fullName evidence="3">TF-B3 domain-containing protein</fullName>
    </recommendedName>
</protein>
<reference evidence="1" key="1">
    <citation type="journal article" date="2022" name="Int. J. Mol. Sci.">
        <title>Draft Genome of Tanacetum Coccineum: Genomic Comparison of Closely Related Tanacetum-Family Plants.</title>
        <authorList>
            <person name="Yamashiro T."/>
            <person name="Shiraishi A."/>
            <person name="Nakayama K."/>
            <person name="Satake H."/>
        </authorList>
    </citation>
    <scope>NUCLEOTIDE SEQUENCE</scope>
</reference>
<reference evidence="1" key="2">
    <citation type="submission" date="2022-01" db="EMBL/GenBank/DDBJ databases">
        <authorList>
            <person name="Yamashiro T."/>
            <person name="Shiraishi A."/>
            <person name="Satake H."/>
            <person name="Nakayama K."/>
        </authorList>
    </citation>
    <scope>NUCLEOTIDE SEQUENCE</scope>
</reference>
<sequence>MWIFRVDSRRTETDYGHVLYGSGWEKLKRCFDFTNGKRVVLTNMLGNDLRVLVFRDDGYEINHENLPCTKVILDTTVKKETQKDSRMRHVCNWKGHSVVHEDEEVVFYQTLCRHVKNEGSLAILLDFVTANDLFIFEHAKIVYGKKSYRLELHREFYNDNPSRVNDMKLVGNWRRISRCCMFGKNKTIRLKYLTDMLDKRVVKTYGQDPVMNLVFHMC</sequence>
<organism evidence="1 2">
    <name type="scientific">Tanacetum coccineum</name>
    <dbReference type="NCBI Taxonomy" id="301880"/>
    <lineage>
        <taxon>Eukaryota</taxon>
        <taxon>Viridiplantae</taxon>
        <taxon>Streptophyta</taxon>
        <taxon>Embryophyta</taxon>
        <taxon>Tracheophyta</taxon>
        <taxon>Spermatophyta</taxon>
        <taxon>Magnoliopsida</taxon>
        <taxon>eudicotyledons</taxon>
        <taxon>Gunneridae</taxon>
        <taxon>Pentapetalae</taxon>
        <taxon>asterids</taxon>
        <taxon>campanulids</taxon>
        <taxon>Asterales</taxon>
        <taxon>Asteraceae</taxon>
        <taxon>Asteroideae</taxon>
        <taxon>Anthemideae</taxon>
        <taxon>Anthemidinae</taxon>
        <taxon>Tanacetum</taxon>
    </lineage>
</organism>
<evidence type="ECO:0000313" key="1">
    <source>
        <dbReference type="EMBL" id="GJS85403.1"/>
    </source>
</evidence>
<name>A0ABQ4Z950_9ASTR</name>
<accession>A0ABQ4Z950</accession>
<gene>
    <name evidence="1" type="ORF">Tco_0751944</name>
</gene>
<comment type="caution">
    <text evidence="1">The sequence shown here is derived from an EMBL/GenBank/DDBJ whole genome shotgun (WGS) entry which is preliminary data.</text>
</comment>
<keyword evidence="2" id="KW-1185">Reference proteome</keyword>
<dbReference type="Proteomes" id="UP001151760">
    <property type="component" value="Unassembled WGS sequence"/>
</dbReference>